<accession>A0A4S3KJY8</accession>
<dbReference type="EMBL" id="MWQO01000042">
    <property type="protein sequence ID" value="THD09125.1"/>
    <property type="molecule type" value="Genomic_DNA"/>
</dbReference>
<keyword evidence="1" id="KW-0472">Membrane</keyword>
<proteinExistence type="predicted"/>
<name>A0A4S3KJY8_9GAMM</name>
<reference evidence="2 3" key="1">
    <citation type="submission" date="2017-02" db="EMBL/GenBank/DDBJ databases">
        <title>Whole genome sequencing of Metallibacterium scheffleri DSM 24874 (T).</title>
        <authorList>
            <person name="Kumar S."/>
            <person name="Patil P."/>
            <person name="Patil P.B."/>
        </authorList>
    </citation>
    <scope>NUCLEOTIDE SEQUENCE [LARGE SCALE GENOMIC DNA]</scope>
    <source>
        <strain evidence="2 3">DSM 24874</strain>
    </source>
</reference>
<evidence type="ECO:0000313" key="3">
    <source>
        <dbReference type="Proteomes" id="UP000307749"/>
    </source>
</evidence>
<keyword evidence="3" id="KW-1185">Reference proteome</keyword>
<dbReference type="STRING" id="993689.GCA_002077135_03332"/>
<comment type="caution">
    <text evidence="2">The sequence shown here is derived from an EMBL/GenBank/DDBJ whole genome shotgun (WGS) entry which is preliminary data.</text>
</comment>
<evidence type="ECO:0000256" key="1">
    <source>
        <dbReference type="SAM" id="Phobius"/>
    </source>
</evidence>
<evidence type="ECO:0008006" key="4">
    <source>
        <dbReference type="Google" id="ProtNLM"/>
    </source>
</evidence>
<dbReference type="AlphaFoldDB" id="A0A4S3KJY8"/>
<keyword evidence="1" id="KW-1133">Transmembrane helix</keyword>
<dbReference type="InterPro" id="IPR021741">
    <property type="entry name" value="DUF3311"/>
</dbReference>
<feature type="transmembrane region" description="Helical" evidence="1">
    <location>
        <begin position="45"/>
        <end position="66"/>
    </location>
</feature>
<dbReference type="OrthoDB" id="123261at2"/>
<protein>
    <recommendedName>
        <fullName evidence="4">DUF3311 domain-containing protein</fullName>
    </recommendedName>
</protein>
<sequence length="72" mass="8657">MRTPRSAPHAQHARWWYLLLLLPVIATLWLPWFNRSTPLLAGIPFFYWYLLAWVPLSALCSAWVYLRTRHLH</sequence>
<dbReference type="Proteomes" id="UP000307749">
    <property type="component" value="Unassembled WGS sequence"/>
</dbReference>
<dbReference type="RefSeq" id="WP_081129761.1">
    <property type="nucleotide sequence ID" value="NZ_LDOS01000002.1"/>
</dbReference>
<organism evidence="2 3">
    <name type="scientific">Metallibacterium scheffleri</name>
    <dbReference type="NCBI Taxonomy" id="993689"/>
    <lineage>
        <taxon>Bacteria</taxon>
        <taxon>Pseudomonadati</taxon>
        <taxon>Pseudomonadota</taxon>
        <taxon>Gammaproteobacteria</taxon>
        <taxon>Lysobacterales</taxon>
        <taxon>Rhodanobacteraceae</taxon>
        <taxon>Metallibacterium</taxon>
    </lineage>
</organism>
<evidence type="ECO:0000313" key="2">
    <source>
        <dbReference type="EMBL" id="THD09125.1"/>
    </source>
</evidence>
<dbReference type="Pfam" id="PF11755">
    <property type="entry name" value="DUF3311"/>
    <property type="match status" value="1"/>
</dbReference>
<gene>
    <name evidence="2" type="ORF">B1806_12155</name>
</gene>
<feature type="transmembrane region" description="Helical" evidence="1">
    <location>
        <begin position="15"/>
        <end position="33"/>
    </location>
</feature>
<keyword evidence="1" id="KW-0812">Transmembrane</keyword>